<reference evidence="2" key="1">
    <citation type="submission" date="2024-02" db="EMBL/GenBank/DDBJ databases">
        <authorList>
            <consortium name="ELIXIR-Norway"/>
            <consortium name="Elixir Norway"/>
        </authorList>
    </citation>
    <scope>NUCLEOTIDE SEQUENCE</scope>
</reference>
<evidence type="ECO:0000313" key="2">
    <source>
        <dbReference type="EMBL" id="CAK9253073.1"/>
    </source>
</evidence>
<dbReference type="InterPro" id="IPR031745">
    <property type="entry name" value="Vps53_C"/>
</dbReference>
<organism evidence="2 3">
    <name type="scientific">Sphagnum jensenii</name>
    <dbReference type="NCBI Taxonomy" id="128206"/>
    <lineage>
        <taxon>Eukaryota</taxon>
        <taxon>Viridiplantae</taxon>
        <taxon>Streptophyta</taxon>
        <taxon>Embryophyta</taxon>
        <taxon>Bryophyta</taxon>
        <taxon>Sphagnophytina</taxon>
        <taxon>Sphagnopsida</taxon>
        <taxon>Sphagnales</taxon>
        <taxon>Sphagnaceae</taxon>
        <taxon>Sphagnum</taxon>
    </lineage>
</organism>
<name>A0ABP0VF33_9BRYO</name>
<evidence type="ECO:0000313" key="3">
    <source>
        <dbReference type="Proteomes" id="UP001497444"/>
    </source>
</evidence>
<dbReference type="EMBL" id="CAXAQS010000770">
    <property type="protein sequence ID" value="CAK9253073.1"/>
    <property type="molecule type" value="Genomic_DNA"/>
</dbReference>
<dbReference type="Gene3D" id="1.10.357.110">
    <property type="entry name" value="Vacuolar protein sorting-associated protein 53, C-terminus"/>
    <property type="match status" value="1"/>
</dbReference>
<dbReference type="PANTHER" id="PTHR12820">
    <property type="entry name" value="VACUOLAR SORTING PROTEIN 53"/>
    <property type="match status" value="1"/>
</dbReference>
<sequence>MILLMVLRRYHDIILRQKVISEAGSQQLLLDTYNLKTLMLHLHSLGTTTSSTPNVAKAPVVYSKFVIGKASQIETVLKLVGTPTDVLIERFLIMWTDGKMEDLYAVMTLKGIKKQDQQVLIEAQSKQLAQLMSSGGVAASGGIGISNSASNINSSPQQFSASILSTQNYLLDPVAGGAVVAGSAVASASMAMASSVRSITQDISTSALTGLTAVGNMKWGNK</sequence>
<proteinExistence type="predicted"/>
<dbReference type="PANTHER" id="PTHR12820:SF0">
    <property type="entry name" value="VACUOLAR PROTEIN SORTING-ASSOCIATED PROTEIN 53 HOMOLOG"/>
    <property type="match status" value="1"/>
</dbReference>
<comment type="caution">
    <text evidence="2">The sequence shown here is derived from an EMBL/GenBank/DDBJ whole genome shotgun (WGS) entry which is preliminary data.</text>
</comment>
<dbReference type="InterPro" id="IPR038260">
    <property type="entry name" value="Vps53_C_sf"/>
</dbReference>
<dbReference type="Pfam" id="PF16854">
    <property type="entry name" value="VPS53_C"/>
    <property type="match status" value="1"/>
</dbReference>
<dbReference type="Proteomes" id="UP001497444">
    <property type="component" value="Unassembled WGS sequence"/>
</dbReference>
<feature type="domain" description="Vps53 C-terminal" evidence="1">
    <location>
        <begin position="27"/>
        <end position="112"/>
    </location>
</feature>
<evidence type="ECO:0000259" key="1">
    <source>
        <dbReference type="Pfam" id="PF16854"/>
    </source>
</evidence>
<accession>A0ABP0VF33</accession>
<dbReference type="InterPro" id="IPR039766">
    <property type="entry name" value="Vps53"/>
</dbReference>
<keyword evidence="3" id="KW-1185">Reference proteome</keyword>
<gene>
    <name evidence="2" type="ORF">CSSPJE1EN1_LOCUS28451</name>
</gene>
<protein>
    <recommendedName>
        <fullName evidence="1">Vps53 C-terminal domain-containing protein</fullName>
    </recommendedName>
</protein>